<protein>
    <recommendedName>
        <fullName evidence="4">Apple domain-containing protein</fullName>
    </recommendedName>
</protein>
<evidence type="ECO:0000313" key="3">
    <source>
        <dbReference type="Proteomes" id="UP000028582"/>
    </source>
</evidence>
<evidence type="ECO:0000313" key="2">
    <source>
        <dbReference type="EMBL" id="ETO72945.1"/>
    </source>
</evidence>
<name>A0A081A234_PHYNI</name>
<dbReference type="AlphaFoldDB" id="A0A081A234"/>
<dbReference type="Proteomes" id="UP000028582">
    <property type="component" value="Unassembled WGS sequence"/>
</dbReference>
<accession>A0A081A234</accession>
<dbReference type="EMBL" id="ANJA01002010">
    <property type="protein sequence ID" value="ETO72945.1"/>
    <property type="molecule type" value="Genomic_DNA"/>
</dbReference>
<dbReference type="Gene3D" id="3.50.4.10">
    <property type="entry name" value="Hepatocyte Growth Factor"/>
    <property type="match status" value="1"/>
</dbReference>
<dbReference type="OrthoDB" id="121468at2759"/>
<proteinExistence type="predicted"/>
<organism evidence="2 3">
    <name type="scientific">Phytophthora nicotianae P1976</name>
    <dbReference type="NCBI Taxonomy" id="1317066"/>
    <lineage>
        <taxon>Eukaryota</taxon>
        <taxon>Sar</taxon>
        <taxon>Stramenopiles</taxon>
        <taxon>Oomycota</taxon>
        <taxon>Peronosporomycetes</taxon>
        <taxon>Peronosporales</taxon>
        <taxon>Peronosporaceae</taxon>
        <taxon>Phytophthora</taxon>
    </lineage>
</organism>
<sequence>MRQLMRRLMLQLTLLPMRPPMLLRTRPPMLLLRRLPMHPPMPPPMLQLTRRLILQLMRPPMSRPTRRLTSPLNKVRYNNAGIYSTTPGPRNAQSWHSCCVSCYNDINCHAFSFQQTSSDSVCELTTSTSNREEDQQNWQAGNMGRDG</sequence>
<comment type="caution">
    <text evidence="2">The sequence shown here is derived from an EMBL/GenBank/DDBJ whole genome shotgun (WGS) entry which is preliminary data.</text>
</comment>
<evidence type="ECO:0008006" key="4">
    <source>
        <dbReference type="Google" id="ProtNLM"/>
    </source>
</evidence>
<feature type="region of interest" description="Disordered" evidence="1">
    <location>
        <begin position="127"/>
        <end position="147"/>
    </location>
</feature>
<gene>
    <name evidence="2" type="ORF">F444_11072</name>
</gene>
<evidence type="ECO:0000256" key="1">
    <source>
        <dbReference type="SAM" id="MobiDB-lite"/>
    </source>
</evidence>
<reference evidence="2 3" key="1">
    <citation type="submission" date="2013-11" db="EMBL/GenBank/DDBJ databases">
        <title>The Genome Sequence of Phytophthora parasitica P1976.</title>
        <authorList>
            <consortium name="The Broad Institute Genomics Platform"/>
            <person name="Russ C."/>
            <person name="Tyler B."/>
            <person name="Panabieres F."/>
            <person name="Shan W."/>
            <person name="Tripathy S."/>
            <person name="Grunwald N."/>
            <person name="Machado M."/>
            <person name="Johnson C.S."/>
            <person name="Walker B."/>
            <person name="Young S."/>
            <person name="Zeng Q."/>
            <person name="Gargeya S."/>
            <person name="Fitzgerald M."/>
            <person name="Haas B."/>
            <person name="Abouelleil A."/>
            <person name="Allen A.W."/>
            <person name="Alvarado L."/>
            <person name="Arachchi H.M."/>
            <person name="Berlin A.M."/>
            <person name="Chapman S.B."/>
            <person name="Gainer-Dewar J."/>
            <person name="Goldberg J."/>
            <person name="Griggs A."/>
            <person name="Gujja S."/>
            <person name="Hansen M."/>
            <person name="Howarth C."/>
            <person name="Imamovic A."/>
            <person name="Ireland A."/>
            <person name="Larimer J."/>
            <person name="McCowan C."/>
            <person name="Murphy C."/>
            <person name="Pearson M."/>
            <person name="Poon T.W."/>
            <person name="Priest M."/>
            <person name="Roberts A."/>
            <person name="Saif S."/>
            <person name="Shea T."/>
            <person name="Sisk P."/>
            <person name="Sykes S."/>
            <person name="Wortman J."/>
            <person name="Nusbaum C."/>
            <person name="Birren B."/>
        </authorList>
    </citation>
    <scope>NUCLEOTIDE SEQUENCE [LARGE SCALE GENOMIC DNA]</scope>
    <source>
        <strain evidence="2 3">P1976</strain>
    </source>
</reference>